<evidence type="ECO:0000313" key="8">
    <source>
        <dbReference type="EMBL" id="PNH04187.1"/>
    </source>
</evidence>
<dbReference type="OrthoDB" id="3900342at2759"/>
<feature type="transmembrane region" description="Helical" evidence="7">
    <location>
        <begin position="219"/>
        <end position="239"/>
    </location>
</feature>
<evidence type="ECO:0000256" key="3">
    <source>
        <dbReference type="ARBA" id="ARBA00022692"/>
    </source>
</evidence>
<keyword evidence="4 7" id="KW-1133">Transmembrane helix</keyword>
<protein>
    <submittedName>
        <fullName evidence="8">Cationic amino acid transporter 1</fullName>
    </submittedName>
</protein>
<dbReference type="Gene3D" id="1.20.1740.10">
    <property type="entry name" value="Amino acid/polyamine transporter I"/>
    <property type="match status" value="1"/>
</dbReference>
<comment type="subcellular location">
    <subcellularLocation>
        <location evidence="1">Membrane</location>
        <topology evidence="1">Multi-pass membrane protein</topology>
    </subcellularLocation>
</comment>
<dbReference type="GO" id="GO:0015171">
    <property type="term" value="F:amino acid transmembrane transporter activity"/>
    <property type="evidence" value="ECO:0007669"/>
    <property type="project" value="TreeGrafter"/>
</dbReference>
<evidence type="ECO:0000313" key="9">
    <source>
        <dbReference type="Proteomes" id="UP000236333"/>
    </source>
</evidence>
<feature type="transmembrane region" description="Helical" evidence="7">
    <location>
        <begin position="82"/>
        <end position="100"/>
    </location>
</feature>
<dbReference type="AlphaFoldDB" id="A0A2J7ZV81"/>
<name>A0A2J7ZV81_9CHLO</name>
<evidence type="ECO:0000256" key="1">
    <source>
        <dbReference type="ARBA" id="ARBA00004141"/>
    </source>
</evidence>
<keyword evidence="5 7" id="KW-0472">Membrane</keyword>
<feature type="region of interest" description="Disordered" evidence="6">
    <location>
        <begin position="1"/>
        <end position="53"/>
    </location>
</feature>
<dbReference type="EMBL" id="PGGS01000415">
    <property type="protein sequence ID" value="PNH04187.1"/>
    <property type="molecule type" value="Genomic_DNA"/>
</dbReference>
<proteinExistence type="inferred from homology"/>
<evidence type="ECO:0000256" key="2">
    <source>
        <dbReference type="ARBA" id="ARBA00008572"/>
    </source>
</evidence>
<evidence type="ECO:0000256" key="6">
    <source>
        <dbReference type="SAM" id="MobiDB-lite"/>
    </source>
</evidence>
<dbReference type="PANTHER" id="PTHR43243">
    <property type="entry name" value="INNER MEMBRANE TRANSPORTER YGJI-RELATED"/>
    <property type="match status" value="1"/>
</dbReference>
<accession>A0A2J7ZV81</accession>
<dbReference type="GO" id="GO:0005886">
    <property type="term" value="C:plasma membrane"/>
    <property type="evidence" value="ECO:0007669"/>
    <property type="project" value="TreeGrafter"/>
</dbReference>
<feature type="transmembrane region" description="Helical" evidence="7">
    <location>
        <begin position="190"/>
        <end position="207"/>
    </location>
</feature>
<comment type="similarity">
    <text evidence="2">Belongs to the amino acid-polyamine-organocation (APC) superfamily. Cationic amino acid transporter (CAT) (TC 2.A.3.3) family.</text>
</comment>
<feature type="transmembrane region" description="Helical" evidence="7">
    <location>
        <begin position="120"/>
        <end position="139"/>
    </location>
</feature>
<comment type="caution">
    <text evidence="8">The sequence shown here is derived from an EMBL/GenBank/DDBJ whole genome shotgun (WGS) entry which is preliminary data.</text>
</comment>
<dbReference type="Pfam" id="PF13520">
    <property type="entry name" value="AA_permease_2"/>
    <property type="match status" value="1"/>
</dbReference>
<evidence type="ECO:0000256" key="7">
    <source>
        <dbReference type="SAM" id="Phobius"/>
    </source>
</evidence>
<feature type="compositionally biased region" description="Gly residues" evidence="6">
    <location>
        <begin position="36"/>
        <end position="49"/>
    </location>
</feature>
<keyword evidence="3 7" id="KW-0812">Transmembrane</keyword>
<keyword evidence="9" id="KW-1185">Reference proteome</keyword>
<organism evidence="8 9">
    <name type="scientific">Tetrabaena socialis</name>
    <dbReference type="NCBI Taxonomy" id="47790"/>
    <lineage>
        <taxon>Eukaryota</taxon>
        <taxon>Viridiplantae</taxon>
        <taxon>Chlorophyta</taxon>
        <taxon>core chlorophytes</taxon>
        <taxon>Chlorophyceae</taxon>
        <taxon>CS clade</taxon>
        <taxon>Chlamydomonadales</taxon>
        <taxon>Tetrabaenaceae</taxon>
        <taxon>Tetrabaena</taxon>
    </lineage>
</organism>
<dbReference type="InterPro" id="IPR002293">
    <property type="entry name" value="AA/rel_permease1"/>
</dbReference>
<evidence type="ECO:0000256" key="5">
    <source>
        <dbReference type="ARBA" id="ARBA00023136"/>
    </source>
</evidence>
<feature type="transmembrane region" description="Helical" evidence="7">
    <location>
        <begin position="151"/>
        <end position="170"/>
    </location>
</feature>
<gene>
    <name evidence="8" type="ORF">TSOC_009688</name>
</gene>
<reference evidence="8 9" key="1">
    <citation type="journal article" date="2017" name="Mol. Biol. Evol.">
        <title>The 4-celled Tetrabaena socialis nuclear genome reveals the essential components for genetic control of cell number at the origin of multicellularity in the volvocine lineage.</title>
        <authorList>
            <person name="Featherston J."/>
            <person name="Arakaki Y."/>
            <person name="Hanschen E.R."/>
            <person name="Ferris P.J."/>
            <person name="Michod R.E."/>
            <person name="Olson B.J.S.C."/>
            <person name="Nozaki H."/>
            <person name="Durand P.M."/>
        </authorList>
    </citation>
    <scope>NUCLEOTIDE SEQUENCE [LARGE SCALE GENOMIC DNA]</scope>
    <source>
        <strain evidence="8 9">NIES-571</strain>
    </source>
</reference>
<dbReference type="PANTHER" id="PTHR43243:SF41">
    <property type="entry name" value="CATIONIC AMINO ACID TRANSPORTER 7, CHLOROPLASTIC"/>
    <property type="match status" value="1"/>
</dbReference>
<dbReference type="Proteomes" id="UP000236333">
    <property type="component" value="Unassembled WGS sequence"/>
</dbReference>
<evidence type="ECO:0000256" key="4">
    <source>
        <dbReference type="ARBA" id="ARBA00022989"/>
    </source>
</evidence>
<sequence length="286" mass="29435">MTQPRGYHFTDPEAVEAGATSGGDRDRGNTGAGVDAKGGGGDRGGGGNGVDRTALKSSPFVTSPFGDAPQAESVELVAVNLLFEYILGSATVARGFTAYLSSLAGLSSDALLLPPGSSGFQIDLPAVGMAIAMAALVGWGVRQAACANTAITTVVLLTIVLILAAGFAFVHASNYHPFAPYGVRGILKGASRVFFAFIGFDMLAVAAEEAREPSRDVPVCILASLAACTAIYVLMAAAITGMMPAAQLDPAAPFARAFQVMPLVVELLRQPPARHWVGAQRAVRQV</sequence>